<dbReference type="Proteomes" id="UP000767854">
    <property type="component" value="Unassembled WGS sequence"/>
</dbReference>
<gene>
    <name evidence="3" type="ORF">JOC49_002087</name>
</gene>
<sequence>MSAQKISNQFLQLPRCLFDSYYSSLSNNAKILYAILKDRLSLSEKNGWKDERGETYIVYTRKNMQAMLGVTDKTLKKAILELEEAGLFEEKRTGLNKANRIYIKMPNLNSGHEKIPSQEPEKTPSQESEKFRPNYTDSNKLKLVSKTSSLSLEEIKKQINYDSFDDEEINTVNAIISIYFKVKKSLKINNEIIDPEVVFSKLDHESVKRALDGFKKANSPINNFNRYALATLYNIQNAKDFKIGIVSRPNDYLKKSHTCKKHREYTEAELEALLLKK</sequence>
<evidence type="ECO:0000313" key="3">
    <source>
        <dbReference type="EMBL" id="MBM7562526.1"/>
    </source>
</evidence>
<evidence type="ECO:0000313" key="4">
    <source>
        <dbReference type="Proteomes" id="UP000767854"/>
    </source>
</evidence>
<dbReference type="EMBL" id="JAFBDT010000020">
    <property type="protein sequence ID" value="MBM7562526.1"/>
    <property type="molecule type" value="Genomic_DNA"/>
</dbReference>
<organism evidence="3 4">
    <name type="scientific">Fusibacter tunisiensis</name>
    <dbReference type="NCBI Taxonomy" id="1008308"/>
    <lineage>
        <taxon>Bacteria</taxon>
        <taxon>Bacillati</taxon>
        <taxon>Bacillota</taxon>
        <taxon>Clostridia</taxon>
        <taxon>Eubacteriales</taxon>
        <taxon>Eubacteriales Family XII. Incertae Sedis</taxon>
        <taxon>Fusibacter</taxon>
    </lineage>
</organism>
<name>A0ABS2MSW7_9FIRM</name>
<dbReference type="RefSeq" id="WP_204664953.1">
    <property type="nucleotide sequence ID" value="NZ_JAFBDT010000020.1"/>
</dbReference>
<comment type="caution">
    <text evidence="3">The sequence shown here is derived from an EMBL/GenBank/DDBJ whole genome shotgun (WGS) entry which is preliminary data.</text>
</comment>
<proteinExistence type="predicted"/>
<dbReference type="Pfam" id="PF06970">
    <property type="entry name" value="RepA_N"/>
    <property type="match status" value="1"/>
</dbReference>
<evidence type="ECO:0000259" key="2">
    <source>
        <dbReference type="Pfam" id="PF06970"/>
    </source>
</evidence>
<feature type="region of interest" description="Disordered" evidence="1">
    <location>
        <begin position="109"/>
        <end position="134"/>
    </location>
</feature>
<dbReference type="InterPro" id="IPR010724">
    <property type="entry name" value="RepA_N"/>
</dbReference>
<feature type="compositionally biased region" description="Basic and acidic residues" evidence="1">
    <location>
        <begin position="111"/>
        <end position="132"/>
    </location>
</feature>
<accession>A0ABS2MSW7</accession>
<keyword evidence="4" id="KW-1185">Reference proteome</keyword>
<reference evidence="3 4" key="1">
    <citation type="submission" date="2021-01" db="EMBL/GenBank/DDBJ databases">
        <title>Genomic Encyclopedia of Type Strains, Phase IV (KMG-IV): sequencing the most valuable type-strain genomes for metagenomic binning, comparative biology and taxonomic classification.</title>
        <authorList>
            <person name="Goeker M."/>
        </authorList>
    </citation>
    <scope>NUCLEOTIDE SEQUENCE [LARGE SCALE GENOMIC DNA]</scope>
    <source>
        <strain evidence="3 4">DSM 24436</strain>
    </source>
</reference>
<feature type="domain" description="Replication initiator A N-terminal" evidence="2">
    <location>
        <begin position="8"/>
        <end position="82"/>
    </location>
</feature>
<evidence type="ECO:0000256" key="1">
    <source>
        <dbReference type="SAM" id="MobiDB-lite"/>
    </source>
</evidence>
<protein>
    <recommendedName>
        <fullName evidence="2">Replication initiator A N-terminal domain-containing protein</fullName>
    </recommendedName>
</protein>